<dbReference type="Gene3D" id="3.30.710.10">
    <property type="entry name" value="Potassium Channel Kv1.1, Chain A"/>
    <property type="match status" value="1"/>
</dbReference>
<dbReference type="PANTHER" id="PTHR47843:SF2">
    <property type="entry name" value="BTB DOMAIN-CONTAINING PROTEIN"/>
    <property type="match status" value="1"/>
</dbReference>
<dbReference type="InterPro" id="IPR000210">
    <property type="entry name" value="BTB/POZ_dom"/>
</dbReference>
<dbReference type="OrthoDB" id="194443at2759"/>
<dbReference type="Proteomes" id="UP000193144">
    <property type="component" value="Unassembled WGS sequence"/>
</dbReference>
<organism evidence="2 3">
    <name type="scientific">Clohesyomyces aquaticus</name>
    <dbReference type="NCBI Taxonomy" id="1231657"/>
    <lineage>
        <taxon>Eukaryota</taxon>
        <taxon>Fungi</taxon>
        <taxon>Dikarya</taxon>
        <taxon>Ascomycota</taxon>
        <taxon>Pezizomycotina</taxon>
        <taxon>Dothideomycetes</taxon>
        <taxon>Pleosporomycetidae</taxon>
        <taxon>Pleosporales</taxon>
        <taxon>Lindgomycetaceae</taxon>
        <taxon>Clohesyomyces</taxon>
    </lineage>
</organism>
<dbReference type="PROSITE" id="PS50097">
    <property type="entry name" value="BTB"/>
    <property type="match status" value="1"/>
</dbReference>
<evidence type="ECO:0000259" key="1">
    <source>
        <dbReference type="PROSITE" id="PS50097"/>
    </source>
</evidence>
<dbReference type="PANTHER" id="PTHR47843">
    <property type="entry name" value="BTB DOMAIN-CONTAINING PROTEIN-RELATED"/>
    <property type="match status" value="1"/>
</dbReference>
<protein>
    <recommendedName>
        <fullName evidence="1">BTB domain-containing protein</fullName>
    </recommendedName>
</protein>
<proteinExistence type="predicted"/>
<dbReference type="CDD" id="cd18186">
    <property type="entry name" value="BTB_POZ_ZBTB_KLHL-like"/>
    <property type="match status" value="1"/>
</dbReference>
<feature type="domain" description="BTB" evidence="1">
    <location>
        <begin position="1"/>
        <end position="71"/>
    </location>
</feature>
<reference evidence="2 3" key="1">
    <citation type="submission" date="2016-07" db="EMBL/GenBank/DDBJ databases">
        <title>Pervasive Adenine N6-methylation of Active Genes in Fungi.</title>
        <authorList>
            <consortium name="DOE Joint Genome Institute"/>
            <person name="Mondo S.J."/>
            <person name="Dannebaum R.O."/>
            <person name="Kuo R.C."/>
            <person name="Labutti K."/>
            <person name="Haridas S."/>
            <person name="Kuo A."/>
            <person name="Salamov A."/>
            <person name="Ahrendt S.R."/>
            <person name="Lipzen A."/>
            <person name="Sullivan W."/>
            <person name="Andreopoulos W.B."/>
            <person name="Clum A."/>
            <person name="Lindquist E."/>
            <person name="Daum C."/>
            <person name="Ramamoorthy G.K."/>
            <person name="Gryganskyi A."/>
            <person name="Culley D."/>
            <person name="Magnuson J.K."/>
            <person name="James T.Y."/>
            <person name="O'Malley M.A."/>
            <person name="Stajich J.E."/>
            <person name="Spatafora J.W."/>
            <person name="Visel A."/>
            <person name="Grigoriev I.V."/>
        </authorList>
    </citation>
    <scope>NUCLEOTIDE SEQUENCE [LARGE SCALE GENOMIC DNA]</scope>
    <source>
        <strain evidence="2 3">CBS 115471</strain>
    </source>
</reference>
<sequence length="188" mass="20880">MVTVIVSTGEKQQKFLAYHGLLSHYSSYFRAALTKEWNEGRTMIVKVPEDSPEVYTAFFHWMSPASFTPSSPRTEKYPSTSSSYAKSLSSGTCVEFQSCATPQSMCWSKSVFMSGVCPCITVTMCTKMHCHLRHSGGTSLTSVWTVGGAATSTRRLGARLMTSVQRNFFSRSSTLTCNWVLGCYRLQP</sequence>
<dbReference type="InterPro" id="IPR011333">
    <property type="entry name" value="SKP1/BTB/POZ_sf"/>
</dbReference>
<accession>A0A1Y1ZQF1</accession>
<keyword evidence="3" id="KW-1185">Reference proteome</keyword>
<gene>
    <name evidence="2" type="ORF">BCR34DRAFT_300273</name>
</gene>
<comment type="caution">
    <text evidence="2">The sequence shown here is derived from an EMBL/GenBank/DDBJ whole genome shotgun (WGS) entry which is preliminary data.</text>
</comment>
<dbReference type="EMBL" id="MCFA01000051">
    <property type="protein sequence ID" value="ORY12424.1"/>
    <property type="molecule type" value="Genomic_DNA"/>
</dbReference>
<evidence type="ECO:0000313" key="2">
    <source>
        <dbReference type="EMBL" id="ORY12424.1"/>
    </source>
</evidence>
<dbReference type="SUPFAM" id="SSF54695">
    <property type="entry name" value="POZ domain"/>
    <property type="match status" value="1"/>
</dbReference>
<dbReference type="AlphaFoldDB" id="A0A1Y1ZQF1"/>
<name>A0A1Y1ZQF1_9PLEO</name>
<evidence type="ECO:0000313" key="3">
    <source>
        <dbReference type="Proteomes" id="UP000193144"/>
    </source>
</evidence>